<dbReference type="Proteomes" id="UP000799764">
    <property type="component" value="Unassembled WGS sequence"/>
</dbReference>
<organism evidence="1 2">
    <name type="scientific">Karstenula rhodostoma CBS 690.94</name>
    <dbReference type="NCBI Taxonomy" id="1392251"/>
    <lineage>
        <taxon>Eukaryota</taxon>
        <taxon>Fungi</taxon>
        <taxon>Dikarya</taxon>
        <taxon>Ascomycota</taxon>
        <taxon>Pezizomycotina</taxon>
        <taxon>Dothideomycetes</taxon>
        <taxon>Pleosporomycetidae</taxon>
        <taxon>Pleosporales</taxon>
        <taxon>Massarineae</taxon>
        <taxon>Didymosphaeriaceae</taxon>
        <taxon>Karstenula</taxon>
    </lineage>
</organism>
<dbReference type="AlphaFoldDB" id="A0A9P4P583"/>
<comment type="caution">
    <text evidence="1">The sequence shown here is derived from an EMBL/GenBank/DDBJ whole genome shotgun (WGS) entry which is preliminary data.</text>
</comment>
<protein>
    <submittedName>
        <fullName evidence="1">Uncharacterized protein</fullName>
    </submittedName>
</protein>
<reference evidence="1" key="1">
    <citation type="journal article" date="2020" name="Stud. Mycol.">
        <title>101 Dothideomycetes genomes: a test case for predicting lifestyles and emergence of pathogens.</title>
        <authorList>
            <person name="Haridas S."/>
            <person name="Albert R."/>
            <person name="Binder M."/>
            <person name="Bloem J."/>
            <person name="Labutti K."/>
            <person name="Salamov A."/>
            <person name="Andreopoulos B."/>
            <person name="Baker S."/>
            <person name="Barry K."/>
            <person name="Bills G."/>
            <person name="Bluhm B."/>
            <person name="Cannon C."/>
            <person name="Castanera R."/>
            <person name="Culley D."/>
            <person name="Daum C."/>
            <person name="Ezra D."/>
            <person name="Gonzalez J."/>
            <person name="Henrissat B."/>
            <person name="Kuo A."/>
            <person name="Liang C."/>
            <person name="Lipzen A."/>
            <person name="Lutzoni F."/>
            <person name="Magnuson J."/>
            <person name="Mondo S."/>
            <person name="Nolan M."/>
            <person name="Ohm R."/>
            <person name="Pangilinan J."/>
            <person name="Park H.-J."/>
            <person name="Ramirez L."/>
            <person name="Alfaro M."/>
            <person name="Sun H."/>
            <person name="Tritt A."/>
            <person name="Yoshinaga Y."/>
            <person name="Zwiers L.-H."/>
            <person name="Turgeon B."/>
            <person name="Goodwin S."/>
            <person name="Spatafora J."/>
            <person name="Crous P."/>
            <person name="Grigoriev I."/>
        </authorList>
    </citation>
    <scope>NUCLEOTIDE SEQUENCE</scope>
    <source>
        <strain evidence="1">CBS 690.94</strain>
    </source>
</reference>
<gene>
    <name evidence="1" type="ORF">P171DRAFT_179882</name>
</gene>
<sequence length="155" mass="17494">MNVVDWCIRQLYRATTTCAFRTSNMDQTAFKCGNKPLDYNNTFRRDELPNTEPAMTTYIPSLTLPNFVFDSGTLVDEKSKASDKARSRQLALQASRIRLLKAPQDLQALALGPAEDLDFVTFQKAMNRRNLSAASVRTLAASEWRDMMALLAPIR</sequence>
<evidence type="ECO:0000313" key="1">
    <source>
        <dbReference type="EMBL" id="KAF2437671.1"/>
    </source>
</evidence>
<keyword evidence="2" id="KW-1185">Reference proteome</keyword>
<evidence type="ECO:0000313" key="2">
    <source>
        <dbReference type="Proteomes" id="UP000799764"/>
    </source>
</evidence>
<accession>A0A9P4P583</accession>
<name>A0A9P4P583_9PLEO</name>
<dbReference type="EMBL" id="MU001515">
    <property type="protein sequence ID" value="KAF2437671.1"/>
    <property type="molecule type" value="Genomic_DNA"/>
</dbReference>
<proteinExistence type="predicted"/>